<dbReference type="SUPFAM" id="SSF51658">
    <property type="entry name" value="Xylose isomerase-like"/>
    <property type="match status" value="1"/>
</dbReference>
<name>A0A7W4XUT2_KINRA</name>
<dbReference type="RefSeq" id="WP_221182999.1">
    <property type="nucleotide sequence ID" value="NZ_JACHVY010000001.1"/>
</dbReference>
<evidence type="ECO:0000259" key="1">
    <source>
        <dbReference type="Pfam" id="PF01261"/>
    </source>
</evidence>
<keyword evidence="2" id="KW-0456">Lyase</keyword>
<organism evidence="2 3">
    <name type="scientific">Kineococcus radiotolerans</name>
    <dbReference type="NCBI Taxonomy" id="131568"/>
    <lineage>
        <taxon>Bacteria</taxon>
        <taxon>Bacillati</taxon>
        <taxon>Actinomycetota</taxon>
        <taxon>Actinomycetes</taxon>
        <taxon>Kineosporiales</taxon>
        <taxon>Kineosporiaceae</taxon>
        <taxon>Kineococcus</taxon>
    </lineage>
</organism>
<evidence type="ECO:0000313" key="3">
    <source>
        <dbReference type="Proteomes" id="UP000533269"/>
    </source>
</evidence>
<dbReference type="InterPro" id="IPR036237">
    <property type="entry name" value="Xyl_isomerase-like_sf"/>
</dbReference>
<dbReference type="PANTHER" id="PTHR12110:SF41">
    <property type="entry name" value="INOSOSE DEHYDRATASE"/>
    <property type="match status" value="1"/>
</dbReference>
<sequence>MAITVGCFALVDPFSTLDHQLDRIRDWGFTTADVTDTGDGAVLGNHFGFSAVASLDANPHDLRRLFADRGLRITSFCAHADLLDATAPWRYGTAEIVKAVRAAAAIDVPHVITTEGEPETAFGRRLTREEAIFSILEKLHEPLRVAQDHGVKILLEPHGSYTGDPDAVEEILERAGSPALGVNLDTGNSWLAGADPVEYVRRFGDRIGHVHWKDLGAEWEVKRGEVFGCGMSTIALGRGVVDVRGVFDALVAVGFDGATTLEIAGDDAVLASAELLEQWGAVR</sequence>
<dbReference type="PANTHER" id="PTHR12110">
    <property type="entry name" value="HYDROXYPYRUVATE ISOMERASE"/>
    <property type="match status" value="1"/>
</dbReference>
<dbReference type="AlphaFoldDB" id="A0A7W4XUT2"/>
<dbReference type="EMBL" id="JACHVY010000001">
    <property type="protein sequence ID" value="MBB2899296.1"/>
    <property type="molecule type" value="Genomic_DNA"/>
</dbReference>
<dbReference type="InterPro" id="IPR013022">
    <property type="entry name" value="Xyl_isomerase-like_TIM-brl"/>
</dbReference>
<dbReference type="GO" id="GO:0050114">
    <property type="term" value="F:myo-inosose-2 dehydratase activity"/>
    <property type="evidence" value="ECO:0007669"/>
    <property type="project" value="UniProtKB-EC"/>
</dbReference>
<reference evidence="2 3" key="1">
    <citation type="submission" date="2020-08" db="EMBL/GenBank/DDBJ databases">
        <title>The Agave Microbiome: Exploring the role of microbial communities in plant adaptations to desert environments.</title>
        <authorList>
            <person name="Partida-Martinez L.P."/>
        </authorList>
    </citation>
    <scope>NUCLEOTIDE SEQUENCE [LARGE SCALE GENOMIC DNA]</scope>
    <source>
        <strain evidence="2 3">AS2.23</strain>
    </source>
</reference>
<proteinExistence type="predicted"/>
<feature type="domain" description="Xylose isomerase-like TIM barrel" evidence="1">
    <location>
        <begin position="22"/>
        <end position="277"/>
    </location>
</feature>
<accession>A0A7W4XUT2</accession>
<dbReference type="Pfam" id="PF01261">
    <property type="entry name" value="AP_endonuc_2"/>
    <property type="match status" value="1"/>
</dbReference>
<dbReference type="EC" id="4.2.1.44" evidence="2"/>
<dbReference type="Gene3D" id="3.20.20.150">
    <property type="entry name" value="Divalent-metal-dependent TIM barrel enzymes"/>
    <property type="match status" value="1"/>
</dbReference>
<gene>
    <name evidence="2" type="ORF">FHR75_000084</name>
</gene>
<evidence type="ECO:0000313" key="2">
    <source>
        <dbReference type="EMBL" id="MBB2899296.1"/>
    </source>
</evidence>
<reference evidence="2 3" key="2">
    <citation type="submission" date="2020-08" db="EMBL/GenBank/DDBJ databases">
        <authorList>
            <person name="Partida-Martinez L."/>
            <person name="Huntemann M."/>
            <person name="Clum A."/>
            <person name="Wang J."/>
            <person name="Palaniappan K."/>
            <person name="Ritter S."/>
            <person name="Chen I.-M."/>
            <person name="Stamatis D."/>
            <person name="Reddy T."/>
            <person name="O'Malley R."/>
            <person name="Daum C."/>
            <person name="Shapiro N."/>
            <person name="Ivanova N."/>
            <person name="Kyrpides N."/>
            <person name="Woyke T."/>
        </authorList>
    </citation>
    <scope>NUCLEOTIDE SEQUENCE [LARGE SCALE GENOMIC DNA]</scope>
    <source>
        <strain evidence="2 3">AS2.23</strain>
    </source>
</reference>
<dbReference type="InterPro" id="IPR050312">
    <property type="entry name" value="IolE/XylAMocC-like"/>
</dbReference>
<comment type="caution">
    <text evidence="2">The sequence shown here is derived from an EMBL/GenBank/DDBJ whole genome shotgun (WGS) entry which is preliminary data.</text>
</comment>
<dbReference type="Proteomes" id="UP000533269">
    <property type="component" value="Unassembled WGS sequence"/>
</dbReference>
<protein>
    <submittedName>
        <fullName evidence="2">Inosose dehydratase</fullName>
        <ecNumber evidence="2">4.2.1.44</ecNumber>
    </submittedName>
</protein>